<comment type="similarity">
    <text evidence="2">Belongs to the WD repeat NOL10/ENP2 family.</text>
</comment>
<accession>A0A397TE25</accession>
<evidence type="ECO:0000256" key="1">
    <source>
        <dbReference type="ARBA" id="ARBA00004604"/>
    </source>
</evidence>
<name>A0A397TE25_9GLOM</name>
<evidence type="ECO:0000256" key="6">
    <source>
        <dbReference type="SAM" id="MobiDB-lite"/>
    </source>
</evidence>
<evidence type="ECO:0000256" key="5">
    <source>
        <dbReference type="ARBA" id="ARBA00023242"/>
    </source>
</evidence>
<feature type="compositionally biased region" description="Acidic residues" evidence="6">
    <location>
        <begin position="550"/>
        <end position="567"/>
    </location>
</feature>
<comment type="caution">
    <text evidence="10">The sequence shown here is derived from an EMBL/GenBank/DDBJ whole genome shotgun (WGS) entry which is preliminary data.</text>
</comment>
<dbReference type="GO" id="GO:0000462">
    <property type="term" value="P:maturation of SSU-rRNA from tricistronic rRNA transcript (SSU-rRNA, 5.8S rRNA, LSU-rRNA)"/>
    <property type="evidence" value="ECO:0007669"/>
    <property type="project" value="TreeGrafter"/>
</dbReference>
<keyword evidence="4" id="KW-0677">Repeat</keyword>
<dbReference type="PANTHER" id="PTHR14927:SF0">
    <property type="entry name" value="NUCLEOLAR PROTEIN 10"/>
    <property type="match status" value="1"/>
</dbReference>
<sequence length="597" mass="68643">MVLQVSNPNNVKVYTVSGSGSRSIPDWLERRKKRVLKNDPGIVKLHFGFRIKGNLTLTSRIELIQDFEFPEASLRVKTTKDGRFIMATGVYKPQIRVYEYSEMSMKFDRHTDSENVNFVILSDDWTKSVLLQNDRTIEFHTQGGIYYKTRIPKFGRDLVYHYPSCDLLLGASSHEVYRLNLSQGRFLNSFSTDSTTGVNVTIINPAHQLFGFGTENGTIELWDPRSRSRIGLLAPQLPSSSANNNDLFQVTAMEYRNDGLSLAVGTSTGHVLLYDLRSSKPWLVKDHQYGYPIKKLFWYDNVIGDEGKTKIISADNKIMKIWDKDNGANFTSIEPNTDINDFCVVPDSGLIFVANEGIQIGAFYVPSLGPAPRWCSFLDNLTEEMEENPQQNIYENYKFATRKELTNLGMDQLIGTNVLKPYMHGFFMDLQLYEKAKLIANPFAYADYRERIIKEKFEKERESRIRVTKKLPKVNKELASRLIKSSEKGIKNHQEEGEIATVAVVDDVINPLKDNRFKELFTNPDFEIDENTTEYNLLHPTKRNLKKYDDDDEDEQMKEESESEEESNTSKSDTDSDEGIIFIIKYKVRNSVNKIHF</sequence>
<keyword evidence="5" id="KW-0539">Nucleus</keyword>
<evidence type="ECO:0000259" key="8">
    <source>
        <dbReference type="Pfam" id="PF23097"/>
    </source>
</evidence>
<evidence type="ECO:0000256" key="2">
    <source>
        <dbReference type="ARBA" id="ARBA00005264"/>
    </source>
</evidence>
<keyword evidence="3" id="KW-0853">WD repeat</keyword>
<dbReference type="Gene3D" id="2.130.10.10">
    <property type="entry name" value="YVTN repeat-like/Quinoprotein amine dehydrogenase"/>
    <property type="match status" value="1"/>
</dbReference>
<comment type="subcellular location">
    <subcellularLocation>
        <location evidence="1">Nucleus</location>
        <location evidence="1">Nucleolus</location>
    </subcellularLocation>
</comment>
<dbReference type="InterPro" id="IPR056551">
    <property type="entry name" value="Beta-prop_NOL10_N"/>
</dbReference>
<feature type="domain" description="NUC153" evidence="7">
    <location>
        <begin position="514"/>
        <end position="542"/>
    </location>
</feature>
<dbReference type="GO" id="GO:0032040">
    <property type="term" value="C:small-subunit processome"/>
    <property type="evidence" value="ECO:0007669"/>
    <property type="project" value="TreeGrafter"/>
</dbReference>
<keyword evidence="11" id="KW-1185">Reference proteome</keyword>
<dbReference type="Pfam" id="PF08159">
    <property type="entry name" value="NUC153"/>
    <property type="match status" value="1"/>
</dbReference>
<evidence type="ECO:0000259" key="7">
    <source>
        <dbReference type="Pfam" id="PF08159"/>
    </source>
</evidence>
<dbReference type="InterPro" id="IPR036322">
    <property type="entry name" value="WD40_repeat_dom_sf"/>
</dbReference>
<dbReference type="GO" id="GO:0030686">
    <property type="term" value="C:90S preribosome"/>
    <property type="evidence" value="ECO:0007669"/>
    <property type="project" value="TreeGrafter"/>
</dbReference>
<evidence type="ECO:0000256" key="4">
    <source>
        <dbReference type="ARBA" id="ARBA00022737"/>
    </source>
</evidence>
<dbReference type="STRING" id="658196.A0A397TE25"/>
<evidence type="ECO:0000313" key="11">
    <source>
        <dbReference type="Proteomes" id="UP000265703"/>
    </source>
</evidence>
<protein>
    <submittedName>
        <fullName evidence="10">WD40-repeat-containing domain protein</fullName>
    </submittedName>
</protein>
<proteinExistence type="inferred from homology"/>
<organism evidence="10 11">
    <name type="scientific">Glomus cerebriforme</name>
    <dbReference type="NCBI Taxonomy" id="658196"/>
    <lineage>
        <taxon>Eukaryota</taxon>
        <taxon>Fungi</taxon>
        <taxon>Fungi incertae sedis</taxon>
        <taxon>Mucoromycota</taxon>
        <taxon>Glomeromycotina</taxon>
        <taxon>Glomeromycetes</taxon>
        <taxon>Glomerales</taxon>
        <taxon>Glomeraceae</taxon>
        <taxon>Glomus</taxon>
    </lineage>
</organism>
<dbReference type="InterPro" id="IPR012580">
    <property type="entry name" value="NUC153"/>
</dbReference>
<reference evidence="10 11" key="1">
    <citation type="submission" date="2018-06" db="EMBL/GenBank/DDBJ databases">
        <title>Comparative genomics reveals the genomic features of Rhizophagus irregularis, R. cerebriforme, R. diaphanum and Gigaspora rosea, and their symbiotic lifestyle signature.</title>
        <authorList>
            <person name="Morin E."/>
            <person name="San Clemente H."/>
            <person name="Chen E.C.H."/>
            <person name="De La Providencia I."/>
            <person name="Hainaut M."/>
            <person name="Kuo A."/>
            <person name="Kohler A."/>
            <person name="Murat C."/>
            <person name="Tang N."/>
            <person name="Roy S."/>
            <person name="Loubradou J."/>
            <person name="Henrissat B."/>
            <person name="Grigoriev I.V."/>
            <person name="Corradi N."/>
            <person name="Roux C."/>
            <person name="Martin F.M."/>
        </authorList>
    </citation>
    <scope>NUCLEOTIDE SEQUENCE [LARGE SCALE GENOMIC DNA]</scope>
    <source>
        <strain evidence="10 11">DAOM 227022</strain>
    </source>
</reference>
<dbReference type="OrthoDB" id="273340at2759"/>
<dbReference type="AlphaFoldDB" id="A0A397TE25"/>
<dbReference type="EMBL" id="QKYT01000044">
    <property type="protein sequence ID" value="RIA96483.1"/>
    <property type="molecule type" value="Genomic_DNA"/>
</dbReference>
<feature type="domain" description="Nucleolar protein 10-like N-terminal" evidence="9">
    <location>
        <begin position="3"/>
        <end position="388"/>
    </location>
</feature>
<gene>
    <name evidence="10" type="ORF">C1645_687889</name>
</gene>
<dbReference type="Pfam" id="PF23098">
    <property type="entry name" value="Beta-prop_NOL10_N"/>
    <property type="match status" value="1"/>
</dbReference>
<evidence type="ECO:0000259" key="9">
    <source>
        <dbReference type="Pfam" id="PF23098"/>
    </source>
</evidence>
<dbReference type="InterPro" id="IPR040382">
    <property type="entry name" value="NOL10/Enp2"/>
</dbReference>
<evidence type="ECO:0000313" key="10">
    <source>
        <dbReference type="EMBL" id="RIA96483.1"/>
    </source>
</evidence>
<dbReference type="PANTHER" id="PTHR14927">
    <property type="entry name" value="NUCLEOLAR PROTEIN 10"/>
    <property type="match status" value="1"/>
</dbReference>
<dbReference type="InterPro" id="IPR015943">
    <property type="entry name" value="WD40/YVTN_repeat-like_dom_sf"/>
</dbReference>
<dbReference type="SUPFAM" id="SSF50978">
    <property type="entry name" value="WD40 repeat-like"/>
    <property type="match status" value="1"/>
</dbReference>
<feature type="domain" description="Nucleolar protein 10-like second" evidence="8">
    <location>
        <begin position="393"/>
        <end position="441"/>
    </location>
</feature>
<evidence type="ECO:0000256" key="3">
    <source>
        <dbReference type="ARBA" id="ARBA00022574"/>
    </source>
</evidence>
<dbReference type="Proteomes" id="UP000265703">
    <property type="component" value="Unassembled WGS sequence"/>
</dbReference>
<dbReference type="InterPro" id="IPR056550">
    <property type="entry name" value="NOL10_2nd"/>
</dbReference>
<feature type="region of interest" description="Disordered" evidence="6">
    <location>
        <begin position="544"/>
        <end position="575"/>
    </location>
</feature>
<dbReference type="Pfam" id="PF23097">
    <property type="entry name" value="NOL10_2nd"/>
    <property type="match status" value="1"/>
</dbReference>